<reference evidence="1 2" key="1">
    <citation type="submission" date="2024-04" db="EMBL/GenBank/DDBJ databases">
        <authorList>
            <person name="Fracassetti M."/>
        </authorList>
    </citation>
    <scope>NUCLEOTIDE SEQUENCE [LARGE SCALE GENOMIC DNA]</scope>
</reference>
<keyword evidence="2" id="KW-1185">Reference proteome</keyword>
<evidence type="ECO:0000313" key="1">
    <source>
        <dbReference type="EMBL" id="CAL1411826.1"/>
    </source>
</evidence>
<protein>
    <submittedName>
        <fullName evidence="1">Uncharacterized protein</fullName>
    </submittedName>
</protein>
<dbReference type="Proteomes" id="UP001497516">
    <property type="component" value="Chromosome 9"/>
</dbReference>
<dbReference type="AlphaFoldDB" id="A0AAV2GMX0"/>
<name>A0AAV2GMX0_9ROSI</name>
<gene>
    <name evidence="1" type="ORF">LTRI10_LOCUS51161</name>
</gene>
<sequence>MAGFVAMLADVIREGNKEFSPPVLEFAIRGLVEGSLVLLIPNENSPDSVSAMLPNRNHINIQSIAIHAKSKL</sequence>
<proteinExistence type="predicted"/>
<dbReference type="EMBL" id="OZ034822">
    <property type="protein sequence ID" value="CAL1411826.1"/>
    <property type="molecule type" value="Genomic_DNA"/>
</dbReference>
<organism evidence="1 2">
    <name type="scientific">Linum trigynum</name>
    <dbReference type="NCBI Taxonomy" id="586398"/>
    <lineage>
        <taxon>Eukaryota</taxon>
        <taxon>Viridiplantae</taxon>
        <taxon>Streptophyta</taxon>
        <taxon>Embryophyta</taxon>
        <taxon>Tracheophyta</taxon>
        <taxon>Spermatophyta</taxon>
        <taxon>Magnoliopsida</taxon>
        <taxon>eudicotyledons</taxon>
        <taxon>Gunneridae</taxon>
        <taxon>Pentapetalae</taxon>
        <taxon>rosids</taxon>
        <taxon>fabids</taxon>
        <taxon>Malpighiales</taxon>
        <taxon>Linaceae</taxon>
        <taxon>Linum</taxon>
    </lineage>
</organism>
<accession>A0AAV2GMX0</accession>
<evidence type="ECO:0000313" key="2">
    <source>
        <dbReference type="Proteomes" id="UP001497516"/>
    </source>
</evidence>